<evidence type="ECO:0000256" key="2">
    <source>
        <dbReference type="SAM" id="SignalP"/>
    </source>
</evidence>
<name>A0A182SXL1_9DIPT</name>
<feature type="domain" description="GH18" evidence="3">
    <location>
        <begin position="116"/>
        <end position="305"/>
    </location>
</feature>
<dbReference type="VEuPathDB" id="VectorBase:AMAM015467"/>
<feature type="chain" id="PRO_5008136221" description="GH18 domain-containing protein" evidence="2">
    <location>
        <begin position="24"/>
        <end position="307"/>
    </location>
</feature>
<proteinExistence type="predicted"/>
<reference evidence="5" key="1">
    <citation type="submission" date="2013-09" db="EMBL/GenBank/DDBJ databases">
        <title>The Genome Sequence of Anopheles maculatus species B.</title>
        <authorList>
            <consortium name="The Broad Institute Genomics Platform"/>
            <person name="Neafsey D.E."/>
            <person name="Besansky N."/>
            <person name="Howell P."/>
            <person name="Walton C."/>
            <person name="Young S.K."/>
            <person name="Zeng Q."/>
            <person name="Gargeya S."/>
            <person name="Fitzgerald M."/>
            <person name="Haas B."/>
            <person name="Abouelleil A."/>
            <person name="Allen A.W."/>
            <person name="Alvarado L."/>
            <person name="Arachchi H.M."/>
            <person name="Berlin A.M."/>
            <person name="Chapman S.B."/>
            <person name="Gainer-Dewar J."/>
            <person name="Goldberg J."/>
            <person name="Griggs A."/>
            <person name="Gujja S."/>
            <person name="Hansen M."/>
            <person name="Howarth C."/>
            <person name="Imamovic A."/>
            <person name="Ireland A."/>
            <person name="Larimer J."/>
            <person name="McCowan C."/>
            <person name="Murphy C."/>
            <person name="Pearson M."/>
            <person name="Poon T.W."/>
            <person name="Priest M."/>
            <person name="Roberts A."/>
            <person name="Saif S."/>
            <person name="Shea T."/>
            <person name="Sisk P."/>
            <person name="Sykes S."/>
            <person name="Wortman J."/>
            <person name="Nusbaum C."/>
            <person name="Birren B."/>
        </authorList>
    </citation>
    <scope>NUCLEOTIDE SEQUENCE [LARGE SCALE GENOMIC DNA]</scope>
    <source>
        <strain evidence="5">maculatus3</strain>
    </source>
</reference>
<keyword evidence="1 2" id="KW-0732">Signal</keyword>
<dbReference type="EnsemblMetazoa" id="AMAM015467-RA">
    <property type="protein sequence ID" value="AMAM015467-PA"/>
    <property type="gene ID" value="AMAM015467"/>
</dbReference>
<evidence type="ECO:0000313" key="5">
    <source>
        <dbReference type="Proteomes" id="UP000075901"/>
    </source>
</evidence>
<dbReference type="Gene3D" id="3.20.20.80">
    <property type="entry name" value="Glycosidases"/>
    <property type="match status" value="1"/>
</dbReference>
<dbReference type="SUPFAM" id="SSF51445">
    <property type="entry name" value="(Trans)glycosidases"/>
    <property type="match status" value="1"/>
</dbReference>
<reference evidence="4" key="2">
    <citation type="submission" date="2020-05" db="UniProtKB">
        <authorList>
            <consortium name="EnsemblMetazoa"/>
        </authorList>
    </citation>
    <scope>IDENTIFICATION</scope>
    <source>
        <strain evidence="4">maculatus3</strain>
    </source>
</reference>
<sequence length="307" mass="33344">MVRYLWTNLLLVLLVIEARVCFAQSGDYSTATWIGFCSHAVYLAIIPTTRANVGFLNDSNDADELLGGIRKFVNRKSTYPYVEMYLGVVGTTATTTWLNTAASRKTFIDLLVPKVQSGYSSFVSELYTALTAKNLKLITALPWDALSLADIYYNPTLPLLPLNVIKTHEDMYSTVTNTHPISPLFSIASPFNSETKTIYNNVFRWVIKGLVPSSIAVSLPMYSLKFTTSGGTAFNAAASAMATDTYCNALLFASTNTDAAPQGGEGFAYSSNTFYTYNSPTAVVNKLSFVTGTNLAGVALYSLDQAG</sequence>
<evidence type="ECO:0000259" key="3">
    <source>
        <dbReference type="Pfam" id="PF00704"/>
    </source>
</evidence>
<feature type="signal peptide" evidence="2">
    <location>
        <begin position="1"/>
        <end position="23"/>
    </location>
</feature>
<organism evidence="4 5">
    <name type="scientific">Anopheles maculatus</name>
    <dbReference type="NCBI Taxonomy" id="74869"/>
    <lineage>
        <taxon>Eukaryota</taxon>
        <taxon>Metazoa</taxon>
        <taxon>Ecdysozoa</taxon>
        <taxon>Arthropoda</taxon>
        <taxon>Hexapoda</taxon>
        <taxon>Insecta</taxon>
        <taxon>Pterygota</taxon>
        <taxon>Neoptera</taxon>
        <taxon>Endopterygota</taxon>
        <taxon>Diptera</taxon>
        <taxon>Nematocera</taxon>
        <taxon>Culicoidea</taxon>
        <taxon>Culicidae</taxon>
        <taxon>Anophelinae</taxon>
        <taxon>Anopheles</taxon>
        <taxon>Anopheles maculatus group</taxon>
    </lineage>
</organism>
<keyword evidence="5" id="KW-1185">Reference proteome</keyword>
<accession>A0A182SXL1</accession>
<dbReference type="InterPro" id="IPR017853">
    <property type="entry name" value="GH"/>
</dbReference>
<dbReference type="AlphaFoldDB" id="A0A182SXL1"/>
<dbReference type="InterPro" id="IPR001223">
    <property type="entry name" value="Glyco_hydro18_cat"/>
</dbReference>
<dbReference type="Gene3D" id="3.10.50.10">
    <property type="match status" value="1"/>
</dbReference>
<protein>
    <recommendedName>
        <fullName evidence="3">GH18 domain-containing protein</fullName>
    </recommendedName>
</protein>
<dbReference type="Pfam" id="PF00704">
    <property type="entry name" value="Glyco_hydro_18"/>
    <property type="match status" value="1"/>
</dbReference>
<evidence type="ECO:0000313" key="4">
    <source>
        <dbReference type="EnsemblMetazoa" id="AMAM015467-PA"/>
    </source>
</evidence>
<dbReference type="Proteomes" id="UP000075901">
    <property type="component" value="Unassembled WGS sequence"/>
</dbReference>
<dbReference type="InterPro" id="IPR029070">
    <property type="entry name" value="Chitinase_insertion_sf"/>
</dbReference>
<evidence type="ECO:0000256" key="1">
    <source>
        <dbReference type="ARBA" id="ARBA00022729"/>
    </source>
</evidence>
<dbReference type="GO" id="GO:0005975">
    <property type="term" value="P:carbohydrate metabolic process"/>
    <property type="evidence" value="ECO:0007669"/>
    <property type="project" value="InterPro"/>
</dbReference>